<dbReference type="SUPFAM" id="SSF51735">
    <property type="entry name" value="NAD(P)-binding Rossmann-fold domains"/>
    <property type="match status" value="1"/>
</dbReference>
<reference evidence="3 4" key="1">
    <citation type="submission" date="2017-03" db="EMBL/GenBank/DDBJ databases">
        <title>Genomes of endolithic fungi from Antarctica.</title>
        <authorList>
            <person name="Coleine C."/>
            <person name="Masonjones S."/>
            <person name="Stajich J.E."/>
        </authorList>
    </citation>
    <scope>NUCLEOTIDE SEQUENCE [LARGE SCALE GENOMIC DNA]</scope>
    <source>
        <strain evidence="3 4">CCFEE 5184</strain>
    </source>
</reference>
<dbReference type="GO" id="GO:0016491">
    <property type="term" value="F:oxidoreductase activity"/>
    <property type="evidence" value="ECO:0007669"/>
    <property type="project" value="UniProtKB-KW"/>
</dbReference>
<dbReference type="PANTHER" id="PTHR43115">
    <property type="entry name" value="DEHYDROGENASE/REDUCTASE SDR FAMILY MEMBER 11"/>
    <property type="match status" value="1"/>
</dbReference>
<dbReference type="AlphaFoldDB" id="A0A4U0XT38"/>
<dbReference type="EMBL" id="NAJQ01000110">
    <property type="protein sequence ID" value="TKA78563.1"/>
    <property type="molecule type" value="Genomic_DNA"/>
</dbReference>
<dbReference type="PRINTS" id="PR00081">
    <property type="entry name" value="GDHRDH"/>
</dbReference>
<dbReference type="OrthoDB" id="1933717at2759"/>
<organism evidence="3 4">
    <name type="scientific">Friedmanniomyces simplex</name>
    <dbReference type="NCBI Taxonomy" id="329884"/>
    <lineage>
        <taxon>Eukaryota</taxon>
        <taxon>Fungi</taxon>
        <taxon>Dikarya</taxon>
        <taxon>Ascomycota</taxon>
        <taxon>Pezizomycotina</taxon>
        <taxon>Dothideomycetes</taxon>
        <taxon>Dothideomycetidae</taxon>
        <taxon>Mycosphaerellales</taxon>
        <taxon>Teratosphaeriaceae</taxon>
        <taxon>Friedmanniomyces</taxon>
    </lineage>
</organism>
<proteinExistence type="inferred from homology"/>
<comment type="similarity">
    <text evidence="1">Belongs to the short-chain dehydrogenases/reductases (SDR) family.</text>
</comment>
<evidence type="ECO:0000313" key="3">
    <source>
        <dbReference type="EMBL" id="TKA78563.1"/>
    </source>
</evidence>
<dbReference type="PANTHER" id="PTHR43115:SF4">
    <property type="entry name" value="DEHYDROGENASE_REDUCTASE SDR FAMILY MEMBER 11"/>
    <property type="match status" value="1"/>
</dbReference>
<dbReference type="CDD" id="cd05233">
    <property type="entry name" value="SDR_c"/>
    <property type="match status" value="1"/>
</dbReference>
<gene>
    <name evidence="3" type="ORF">B0A55_02807</name>
</gene>
<dbReference type="Pfam" id="PF00106">
    <property type="entry name" value="adh_short"/>
    <property type="match status" value="1"/>
</dbReference>
<keyword evidence="2" id="KW-0560">Oxidoreductase</keyword>
<protein>
    <recommendedName>
        <fullName evidence="5">NAD(P)-binding protein</fullName>
    </recommendedName>
</protein>
<accession>A0A4U0XT38</accession>
<evidence type="ECO:0000256" key="1">
    <source>
        <dbReference type="ARBA" id="ARBA00006484"/>
    </source>
</evidence>
<dbReference type="Gene3D" id="3.40.50.720">
    <property type="entry name" value="NAD(P)-binding Rossmann-like Domain"/>
    <property type="match status" value="1"/>
</dbReference>
<evidence type="ECO:0008006" key="5">
    <source>
        <dbReference type="Google" id="ProtNLM"/>
    </source>
</evidence>
<dbReference type="InterPro" id="IPR002347">
    <property type="entry name" value="SDR_fam"/>
</dbReference>
<name>A0A4U0XT38_9PEZI</name>
<sequence length="302" mass="32636">MSAFADSGAAPIAEFLESKHHDVHPAIDPSKVKLPNPYIVCVVGASRGIGAGIAHAYAHAGASGLVLASRRVSGLEQTALECKKINPDVDVEIISCDITSDASVQELASQTQSRFGRLDVLVVNSGFTGPIQSKVTETPSDEFITAANVNYIGIFLCAKHLIPLLLSTKNGAKAIIAIGTLGAFIVRGIIANPQYNVSKVAQLRLMEMIHDQYNPTDGLLAYTLHPGGVLTEMARDSAPEYMLEYLQDITELCGAFCVWLTKNRSRDWLSGRFASVDWDVEELEAKKEGVVEKDLLKLKIDV</sequence>
<dbReference type="Proteomes" id="UP000309340">
    <property type="component" value="Unassembled WGS sequence"/>
</dbReference>
<dbReference type="InterPro" id="IPR036291">
    <property type="entry name" value="NAD(P)-bd_dom_sf"/>
</dbReference>
<evidence type="ECO:0000256" key="2">
    <source>
        <dbReference type="ARBA" id="ARBA00023002"/>
    </source>
</evidence>
<comment type="caution">
    <text evidence="3">The sequence shown here is derived from an EMBL/GenBank/DDBJ whole genome shotgun (WGS) entry which is preliminary data.</text>
</comment>
<dbReference type="STRING" id="329884.A0A4U0XT38"/>
<evidence type="ECO:0000313" key="4">
    <source>
        <dbReference type="Proteomes" id="UP000309340"/>
    </source>
</evidence>
<keyword evidence="4" id="KW-1185">Reference proteome</keyword>